<dbReference type="AlphaFoldDB" id="A0A3B7LZR9"/>
<dbReference type="KEGG" id="achi:CDG60_03935"/>
<dbReference type="EMBL" id="CP032134">
    <property type="protein sequence ID" value="AXY55813.1"/>
    <property type="molecule type" value="Genomic_DNA"/>
</dbReference>
<dbReference type="Gene3D" id="2.40.440.10">
    <property type="entry name" value="L,D-transpeptidase catalytic domain-like"/>
    <property type="match status" value="1"/>
</dbReference>
<evidence type="ECO:0000256" key="3">
    <source>
        <dbReference type="ARBA" id="ARBA00022679"/>
    </source>
</evidence>
<gene>
    <name evidence="9" type="ORF">CDG60_03935</name>
</gene>
<dbReference type="CDD" id="cd16913">
    <property type="entry name" value="YkuD_like"/>
    <property type="match status" value="1"/>
</dbReference>
<proteinExistence type="inferred from homology"/>
<evidence type="ECO:0000256" key="4">
    <source>
        <dbReference type="ARBA" id="ARBA00022960"/>
    </source>
</evidence>
<sequence>MNKKTVLCLLGLCVLITGLSYAWSKYEKYIPTDSVLNFSSRPSDKLHVQHFTAAEIQQIRTSTPITQVKVYKSDRLVRLIHRNQVIQTYPMRLGFNPVGHKVQEGDGKTPEGRYLLDWRNPNSAFYKSLHVSYPNAQDKKTAQGLGVSPGGDIMIHGSATTAQVKKLPGLMNYMPKNDWTWGCIAVSNIDMDEIWQLVDDGTPIEIYK</sequence>
<evidence type="ECO:0000256" key="2">
    <source>
        <dbReference type="ARBA" id="ARBA00005992"/>
    </source>
</evidence>
<comment type="similarity">
    <text evidence="2">Belongs to the YkuD family.</text>
</comment>
<name>A0A3B7LZR9_9GAMM</name>
<dbReference type="Pfam" id="PF03734">
    <property type="entry name" value="YkuD"/>
    <property type="match status" value="1"/>
</dbReference>
<reference evidence="10" key="1">
    <citation type="submission" date="2018-09" db="EMBL/GenBank/DDBJ databases">
        <title>The complete genome of Acinetobacter sp. strain WCHAc010005.</title>
        <authorList>
            <person name="Hu Y."/>
            <person name="Long H."/>
            <person name="Feng Y."/>
            <person name="Zong Z."/>
        </authorList>
    </citation>
    <scope>NUCLEOTIDE SEQUENCE [LARGE SCALE GENOMIC DNA]</scope>
    <source>
        <strain evidence="10">WCHAc010005</strain>
    </source>
</reference>
<keyword evidence="5 7" id="KW-0573">Peptidoglycan synthesis</keyword>
<protein>
    <submittedName>
        <fullName evidence="9">L,D-transpeptidase catalytic domain protein</fullName>
    </submittedName>
</protein>
<dbReference type="GO" id="GO:0009252">
    <property type="term" value="P:peptidoglycan biosynthetic process"/>
    <property type="evidence" value="ECO:0007669"/>
    <property type="project" value="UniProtKB-UniPathway"/>
</dbReference>
<dbReference type="GO" id="GO:0004180">
    <property type="term" value="F:carboxypeptidase activity"/>
    <property type="evidence" value="ECO:0007669"/>
    <property type="project" value="UniProtKB-ARBA"/>
</dbReference>
<dbReference type="PANTHER" id="PTHR36699:SF1">
    <property type="entry name" value="L,D-TRANSPEPTIDASE YAFK-RELATED"/>
    <property type="match status" value="1"/>
</dbReference>
<dbReference type="InterPro" id="IPR038063">
    <property type="entry name" value="Transpep_catalytic_dom"/>
</dbReference>
<evidence type="ECO:0000256" key="5">
    <source>
        <dbReference type="ARBA" id="ARBA00022984"/>
    </source>
</evidence>
<comment type="pathway">
    <text evidence="1 7">Cell wall biogenesis; peptidoglycan biosynthesis.</text>
</comment>
<keyword evidence="6 7" id="KW-0961">Cell wall biogenesis/degradation</keyword>
<evidence type="ECO:0000259" key="8">
    <source>
        <dbReference type="PROSITE" id="PS52029"/>
    </source>
</evidence>
<dbReference type="Proteomes" id="UP000263753">
    <property type="component" value="Chromosome"/>
</dbReference>
<evidence type="ECO:0000256" key="7">
    <source>
        <dbReference type="PROSITE-ProRule" id="PRU01373"/>
    </source>
</evidence>
<keyword evidence="4 7" id="KW-0133">Cell shape</keyword>
<dbReference type="RefSeq" id="WP_087513170.1">
    <property type="nucleotide sequence ID" value="NZ_CP032134.1"/>
</dbReference>
<dbReference type="UniPathway" id="UPA00219"/>
<evidence type="ECO:0000256" key="1">
    <source>
        <dbReference type="ARBA" id="ARBA00004752"/>
    </source>
</evidence>
<evidence type="ECO:0000256" key="6">
    <source>
        <dbReference type="ARBA" id="ARBA00023316"/>
    </source>
</evidence>
<dbReference type="PANTHER" id="PTHR36699">
    <property type="entry name" value="LD-TRANSPEPTIDASE"/>
    <property type="match status" value="1"/>
</dbReference>
<dbReference type="SUPFAM" id="SSF141523">
    <property type="entry name" value="L,D-transpeptidase catalytic domain-like"/>
    <property type="match status" value="1"/>
</dbReference>
<dbReference type="GO" id="GO:0016740">
    <property type="term" value="F:transferase activity"/>
    <property type="evidence" value="ECO:0007669"/>
    <property type="project" value="UniProtKB-KW"/>
</dbReference>
<evidence type="ECO:0000313" key="10">
    <source>
        <dbReference type="Proteomes" id="UP000263753"/>
    </source>
</evidence>
<feature type="active site" description="Nucleophile" evidence="7">
    <location>
        <position position="183"/>
    </location>
</feature>
<dbReference type="GO" id="GO:0071555">
    <property type="term" value="P:cell wall organization"/>
    <property type="evidence" value="ECO:0007669"/>
    <property type="project" value="UniProtKB-UniRule"/>
</dbReference>
<dbReference type="PROSITE" id="PS52029">
    <property type="entry name" value="LD_TPASE"/>
    <property type="match status" value="1"/>
</dbReference>
<evidence type="ECO:0000313" key="9">
    <source>
        <dbReference type="EMBL" id="AXY55813.1"/>
    </source>
</evidence>
<organism evidence="9 10">
    <name type="scientific">Acinetobacter chinensis</name>
    <dbReference type="NCBI Taxonomy" id="2004650"/>
    <lineage>
        <taxon>Bacteria</taxon>
        <taxon>Pseudomonadati</taxon>
        <taxon>Pseudomonadota</taxon>
        <taxon>Gammaproteobacteria</taxon>
        <taxon>Moraxellales</taxon>
        <taxon>Moraxellaceae</taxon>
        <taxon>Acinetobacter</taxon>
    </lineage>
</organism>
<feature type="domain" description="L,D-TPase catalytic" evidence="8">
    <location>
        <begin position="66"/>
        <end position="207"/>
    </location>
</feature>
<accession>A0A3B7LZR9</accession>
<keyword evidence="3" id="KW-0808">Transferase</keyword>
<feature type="active site" description="Proton donor/acceptor" evidence="7">
    <location>
        <position position="156"/>
    </location>
</feature>
<dbReference type="InterPro" id="IPR005490">
    <property type="entry name" value="LD_TPept_cat_dom"/>
</dbReference>
<dbReference type="GO" id="GO:0008360">
    <property type="term" value="P:regulation of cell shape"/>
    <property type="evidence" value="ECO:0007669"/>
    <property type="project" value="UniProtKB-UniRule"/>
</dbReference>